<keyword evidence="4" id="KW-0997">Cell inner membrane</keyword>
<evidence type="ECO:0000256" key="1">
    <source>
        <dbReference type="ARBA" id="ARBA00004429"/>
    </source>
</evidence>
<dbReference type="GO" id="GO:0015740">
    <property type="term" value="P:C4-dicarboxylate transport"/>
    <property type="evidence" value="ECO:0007669"/>
    <property type="project" value="TreeGrafter"/>
</dbReference>
<keyword evidence="12" id="KW-1185">Reference proteome</keyword>
<evidence type="ECO:0000256" key="2">
    <source>
        <dbReference type="ARBA" id="ARBA00022448"/>
    </source>
</evidence>
<keyword evidence="2" id="KW-0813">Transport</keyword>
<comment type="subcellular location">
    <subcellularLocation>
        <location evidence="1">Cell inner membrane</location>
        <topology evidence="1">Multi-pass membrane protein</topology>
    </subcellularLocation>
</comment>
<gene>
    <name evidence="11" type="ORF">B4O97_08610</name>
</gene>
<protein>
    <recommendedName>
        <fullName evidence="10">Tripartite ATP-independent periplasmic transporters DctQ component domain-containing protein</fullName>
    </recommendedName>
</protein>
<evidence type="ECO:0000256" key="7">
    <source>
        <dbReference type="ARBA" id="ARBA00023136"/>
    </source>
</evidence>
<evidence type="ECO:0000313" key="11">
    <source>
        <dbReference type="EMBL" id="ORC35694.1"/>
    </source>
</evidence>
<dbReference type="InterPro" id="IPR007387">
    <property type="entry name" value="TRAP_DctQ"/>
</dbReference>
<evidence type="ECO:0000313" key="12">
    <source>
        <dbReference type="Proteomes" id="UP000192343"/>
    </source>
</evidence>
<comment type="similarity">
    <text evidence="8">Belongs to the TRAP transporter small permease family.</text>
</comment>
<keyword evidence="7 9" id="KW-0472">Membrane</keyword>
<proteinExistence type="inferred from homology"/>
<evidence type="ECO:0000256" key="3">
    <source>
        <dbReference type="ARBA" id="ARBA00022475"/>
    </source>
</evidence>
<feature type="transmembrane region" description="Helical" evidence="9">
    <location>
        <begin position="92"/>
        <end position="117"/>
    </location>
</feature>
<evidence type="ECO:0000256" key="4">
    <source>
        <dbReference type="ARBA" id="ARBA00022519"/>
    </source>
</evidence>
<keyword evidence="3" id="KW-1003">Cell membrane</keyword>
<feature type="transmembrane region" description="Helical" evidence="9">
    <location>
        <begin position="129"/>
        <end position="154"/>
    </location>
</feature>
<evidence type="ECO:0000256" key="9">
    <source>
        <dbReference type="SAM" id="Phobius"/>
    </source>
</evidence>
<feature type="transmembrane region" description="Helical" evidence="9">
    <location>
        <begin position="20"/>
        <end position="41"/>
    </location>
</feature>
<organism evidence="11 12">
    <name type="scientific">Marispirochaeta aestuarii</name>
    <dbReference type="NCBI Taxonomy" id="1963862"/>
    <lineage>
        <taxon>Bacteria</taxon>
        <taxon>Pseudomonadati</taxon>
        <taxon>Spirochaetota</taxon>
        <taxon>Spirochaetia</taxon>
        <taxon>Spirochaetales</taxon>
        <taxon>Spirochaetaceae</taxon>
        <taxon>Marispirochaeta</taxon>
    </lineage>
</organism>
<dbReference type="Proteomes" id="UP000192343">
    <property type="component" value="Unassembled WGS sequence"/>
</dbReference>
<dbReference type="GO" id="GO:0005886">
    <property type="term" value="C:plasma membrane"/>
    <property type="evidence" value="ECO:0007669"/>
    <property type="project" value="UniProtKB-SubCell"/>
</dbReference>
<dbReference type="PANTHER" id="PTHR35011:SF11">
    <property type="entry name" value="TRAP TRANSPORTER SMALL PERMEASE PROTEIN"/>
    <property type="match status" value="1"/>
</dbReference>
<reference evidence="11 12" key="1">
    <citation type="submission" date="2017-03" db="EMBL/GenBank/DDBJ databases">
        <title>Draft Genome sequence of Marispirochaeta sp. strain JC444.</title>
        <authorList>
            <person name="Shivani Y."/>
            <person name="Subhash Y."/>
            <person name="Sasikala C."/>
            <person name="Ramana C."/>
        </authorList>
    </citation>
    <scope>NUCLEOTIDE SEQUENCE [LARGE SCALE GENOMIC DNA]</scope>
    <source>
        <strain evidence="11 12">JC444</strain>
    </source>
</reference>
<dbReference type="PANTHER" id="PTHR35011">
    <property type="entry name" value="2,3-DIKETO-L-GULONATE TRAP TRANSPORTER SMALL PERMEASE PROTEIN YIAM"/>
    <property type="match status" value="1"/>
</dbReference>
<feature type="domain" description="Tripartite ATP-independent periplasmic transporters DctQ component" evidence="10">
    <location>
        <begin position="29"/>
        <end position="154"/>
    </location>
</feature>
<evidence type="ECO:0000256" key="6">
    <source>
        <dbReference type="ARBA" id="ARBA00022989"/>
    </source>
</evidence>
<evidence type="ECO:0000256" key="5">
    <source>
        <dbReference type="ARBA" id="ARBA00022692"/>
    </source>
</evidence>
<dbReference type="STRING" id="1963862.B4O97_08610"/>
<keyword evidence="5 9" id="KW-0812">Transmembrane</keyword>
<dbReference type="AlphaFoldDB" id="A0A1Y1RYW3"/>
<accession>A0A1Y1RYW3</accession>
<dbReference type="GO" id="GO:0022857">
    <property type="term" value="F:transmembrane transporter activity"/>
    <property type="evidence" value="ECO:0007669"/>
    <property type="project" value="TreeGrafter"/>
</dbReference>
<dbReference type="InterPro" id="IPR055348">
    <property type="entry name" value="DctQ"/>
</dbReference>
<sequence length="169" mass="19008">MQYMHKFKNFVDTVDRVATWLTYLTVTVMVGMVAMQVFTRYLLHNSFSFTEELARYMFIWSVALGSALALKERKHVAVTVVVSMFPSKIERIVRSMADALAVIFFILLLVFGIVMVFNTRMQTTPGLGISIAFVYLAIPVSAVILIIDGIYNALIDFAGEEKTSSEGEE</sequence>
<keyword evidence="6 9" id="KW-1133">Transmembrane helix</keyword>
<evidence type="ECO:0000259" key="10">
    <source>
        <dbReference type="Pfam" id="PF04290"/>
    </source>
</evidence>
<dbReference type="EMBL" id="MWQY01000008">
    <property type="protein sequence ID" value="ORC35694.1"/>
    <property type="molecule type" value="Genomic_DNA"/>
</dbReference>
<evidence type="ECO:0000256" key="8">
    <source>
        <dbReference type="ARBA" id="ARBA00038436"/>
    </source>
</evidence>
<dbReference type="Pfam" id="PF04290">
    <property type="entry name" value="DctQ"/>
    <property type="match status" value="1"/>
</dbReference>
<name>A0A1Y1RYW3_9SPIO</name>
<comment type="caution">
    <text evidence="11">The sequence shown here is derived from an EMBL/GenBank/DDBJ whole genome shotgun (WGS) entry which is preliminary data.</text>
</comment>